<evidence type="ECO:0000256" key="1">
    <source>
        <dbReference type="SAM" id="Coils"/>
    </source>
</evidence>
<protein>
    <submittedName>
        <fullName evidence="2">Uncharacterized protein</fullName>
    </submittedName>
</protein>
<gene>
    <name evidence="2" type="ORF">IC230_12530</name>
</gene>
<sequence length="394" mass="45233">MTTDAIETQEEVHNAIVVSGPSQTPIAFDITVSAIAQMHNHALDLTIAGPDDKEGYKQVYDYRQVVKRQRVAVEKRQKELKATHIQYNREVDAAAKQLTEPMDQIEDGLAKKEKAYTDERDRIAHERAMAERQRLEGRVNQLRAFGFEWNAGAETYDFIRDEYALNLRINFEDVKALSDEEFAPSLLLAETTYQAVEKILADKRESDRKEAERLADEQETERKRLAAENQRLAEEKAELQRKADALDALTLKNRATALINVGFVFDSGVYNNPDQNSYWRPAKLLKLTDEEFDQLVEQTSVANTKREEDRVAAEEAEKLRIKNEKQAILAKQKADKVRTERLRPEKKILAKFLKEHGTPKVPATSEPESAEFLYNYCVRLKELTTEFSAMLEVL</sequence>
<evidence type="ECO:0000313" key="2">
    <source>
        <dbReference type="EMBL" id="MBD2753722.1"/>
    </source>
</evidence>
<accession>A0A927B1U9</accession>
<keyword evidence="1" id="KW-0175">Coiled coil</keyword>
<dbReference type="Proteomes" id="UP000653797">
    <property type="component" value="Unassembled WGS sequence"/>
</dbReference>
<keyword evidence="3" id="KW-1185">Reference proteome</keyword>
<proteinExistence type="predicted"/>
<feature type="coiled-coil region" evidence="1">
    <location>
        <begin position="201"/>
        <end position="252"/>
    </location>
</feature>
<reference evidence="2" key="1">
    <citation type="submission" date="2020-09" db="EMBL/GenBank/DDBJ databases">
        <authorList>
            <person name="Kim M.K."/>
        </authorList>
    </citation>
    <scope>NUCLEOTIDE SEQUENCE</scope>
    <source>
        <strain evidence="2">BT704</strain>
    </source>
</reference>
<organism evidence="2 3">
    <name type="scientific">Spirosoma validum</name>
    <dbReference type="NCBI Taxonomy" id="2771355"/>
    <lineage>
        <taxon>Bacteria</taxon>
        <taxon>Pseudomonadati</taxon>
        <taxon>Bacteroidota</taxon>
        <taxon>Cytophagia</taxon>
        <taxon>Cytophagales</taxon>
        <taxon>Cytophagaceae</taxon>
        <taxon>Spirosoma</taxon>
    </lineage>
</organism>
<name>A0A927B1U9_9BACT</name>
<dbReference type="AlphaFoldDB" id="A0A927B1U9"/>
<dbReference type="EMBL" id="JACXAA010000004">
    <property type="protein sequence ID" value="MBD2753722.1"/>
    <property type="molecule type" value="Genomic_DNA"/>
</dbReference>
<evidence type="ECO:0000313" key="3">
    <source>
        <dbReference type="Proteomes" id="UP000653797"/>
    </source>
</evidence>
<comment type="caution">
    <text evidence="2">The sequence shown here is derived from an EMBL/GenBank/DDBJ whole genome shotgun (WGS) entry which is preliminary data.</text>
</comment>
<dbReference type="RefSeq" id="WP_191039370.1">
    <property type="nucleotide sequence ID" value="NZ_JACXAA010000004.1"/>
</dbReference>